<dbReference type="GO" id="GO:0051082">
    <property type="term" value="F:unfolded protein binding"/>
    <property type="evidence" value="ECO:0007669"/>
    <property type="project" value="TreeGrafter"/>
</dbReference>
<comment type="subcellular location">
    <subcellularLocation>
        <location evidence="2">Endoplasmic reticulum lumen</location>
    </subcellularLocation>
</comment>
<name>A0A1J4KIT2_9EUKA</name>
<dbReference type="GO" id="GO:0003980">
    <property type="term" value="F:UDP-glucose:glycoprotein glucosyltransferase activity"/>
    <property type="evidence" value="ECO:0007669"/>
    <property type="project" value="InterPro"/>
</dbReference>
<dbReference type="GO" id="GO:0005788">
    <property type="term" value="C:endoplasmic reticulum lumen"/>
    <property type="evidence" value="ECO:0007669"/>
    <property type="project" value="UniProtKB-SubCell"/>
</dbReference>
<dbReference type="InterPro" id="IPR040497">
    <property type="entry name" value="Glyco_transf_24"/>
</dbReference>
<evidence type="ECO:0000256" key="4">
    <source>
        <dbReference type="ARBA" id="ARBA00022824"/>
    </source>
</evidence>
<dbReference type="Pfam" id="PF18404">
    <property type="entry name" value="Glyco_transf_24"/>
    <property type="match status" value="1"/>
</dbReference>
<evidence type="ECO:0000259" key="7">
    <source>
        <dbReference type="Pfam" id="PF18402"/>
    </source>
</evidence>
<accession>A0A1J4KIT2</accession>
<dbReference type="AlphaFoldDB" id="A0A1J4KIT2"/>
<dbReference type="Pfam" id="PF18401">
    <property type="entry name" value="Thioredoxin_13"/>
    <property type="match status" value="1"/>
</dbReference>
<feature type="domain" description="UGGT thioredoxin-like" evidence="6">
    <location>
        <begin position="247"/>
        <end position="345"/>
    </location>
</feature>
<keyword evidence="4" id="KW-0256">Endoplasmic reticulum</keyword>
<evidence type="ECO:0000256" key="3">
    <source>
        <dbReference type="ARBA" id="ARBA00022729"/>
    </source>
</evidence>
<comment type="cofactor">
    <cofactor evidence="1">
        <name>Ca(2+)</name>
        <dbReference type="ChEBI" id="CHEBI:29108"/>
    </cofactor>
</comment>
<dbReference type="OrthoDB" id="27683at2759"/>
<dbReference type="Pfam" id="PF06427">
    <property type="entry name" value="UDP-g_GGTase"/>
    <property type="match status" value="1"/>
</dbReference>
<dbReference type="GO" id="GO:0036503">
    <property type="term" value="P:ERAD pathway"/>
    <property type="evidence" value="ECO:0007669"/>
    <property type="project" value="TreeGrafter"/>
</dbReference>
<evidence type="ECO:0000313" key="9">
    <source>
        <dbReference type="EMBL" id="OHT10994.1"/>
    </source>
</evidence>
<organism evidence="9 10">
    <name type="scientific">Tritrichomonas foetus</name>
    <dbReference type="NCBI Taxonomy" id="1144522"/>
    <lineage>
        <taxon>Eukaryota</taxon>
        <taxon>Metamonada</taxon>
        <taxon>Parabasalia</taxon>
        <taxon>Tritrichomonadida</taxon>
        <taxon>Tritrichomonadidae</taxon>
        <taxon>Tritrichomonas</taxon>
    </lineage>
</organism>
<evidence type="ECO:0000256" key="1">
    <source>
        <dbReference type="ARBA" id="ARBA00001913"/>
    </source>
</evidence>
<reference evidence="9" key="1">
    <citation type="submission" date="2016-10" db="EMBL/GenBank/DDBJ databases">
        <authorList>
            <person name="Benchimol M."/>
            <person name="Almeida L.G."/>
            <person name="Vasconcelos A.T."/>
            <person name="Perreira-Neves A."/>
            <person name="Rosa I.A."/>
            <person name="Tasca T."/>
            <person name="Bogo M.R."/>
            <person name="de Souza W."/>
        </authorList>
    </citation>
    <scope>NUCLEOTIDE SEQUENCE [LARGE SCALE GENOMIC DNA]</scope>
    <source>
        <strain evidence="9">K</strain>
    </source>
</reference>
<dbReference type="InterPro" id="IPR009448">
    <property type="entry name" value="UDP-g_GGtrans"/>
</dbReference>
<dbReference type="PANTHER" id="PTHR11226">
    <property type="entry name" value="UDP-GLUCOSE GLYCOPROTEIN:GLUCOSYLTRANSFERASE"/>
    <property type="match status" value="1"/>
</dbReference>
<comment type="caution">
    <text evidence="9">The sequence shown here is derived from an EMBL/GenBank/DDBJ whole genome shotgun (WGS) entry which is preliminary data.</text>
</comment>
<evidence type="ECO:0000259" key="8">
    <source>
        <dbReference type="Pfam" id="PF18404"/>
    </source>
</evidence>
<dbReference type="VEuPathDB" id="TrichDB:TRFO_19484"/>
<dbReference type="Gene3D" id="3.90.550.10">
    <property type="entry name" value="Spore Coat Polysaccharide Biosynthesis Protein SpsA, Chain A"/>
    <property type="match status" value="1"/>
</dbReference>
<evidence type="ECO:0000313" key="10">
    <source>
        <dbReference type="Proteomes" id="UP000179807"/>
    </source>
</evidence>
<proteinExistence type="predicted"/>
<keyword evidence="5" id="KW-0325">Glycoprotein</keyword>
<dbReference type="Proteomes" id="UP000179807">
    <property type="component" value="Unassembled WGS sequence"/>
</dbReference>
<sequence length="1257" mass="144947">MFSNDNFFSELQSKQKMLIFFIFAQTVFSEFVTNKPIEVTVNSSLLETIPIEEAVNYFNEFYQEGYSCLISSLNSLKTIPNDLETTIITFSKCLNPFQLNFMKYLLKFHYFSPRVAFYTSIQNITEHISYNFEPKHECHQFIDFTQKSIKVNEKCTIRPFISNPSSRKHQLLNGYGVELRPFKYSMEYGVKDSGSEYQPIKSRFEDDSRQFLDSLETLAGPIPSPKRLLKGFTGFMSELNDEDSKVNQLDALRDVAMNWPAAVSYVSLAEPDDEFNNDENDENIGVSPGSNVLLMNGRDIPISTLDPFIIASSYGEEINIMTVMKEKFNVPDQSINLLTRNSLNKPTLTVDIRKLPIMWANDLEKDKKYKKWSSKLDHLFGALKAPPKIRKNIINIVLVIDPAYPRDFAELIKAFNKINTGYAARLGVIIRPHLESENSTRIARAIYDTGDIFKLLQKLDLNANDPESSFAHAFEEITGKKWLDFTENSLQVINESLQKLEATGIEAPSLWVNGVVRTGSEVFDYFEVASIEALRTAREIIPQGFEGDILDLILTRIKAVSKIVSDVHVKPPNSLKITQYSIEELSKLAEFVQTQSIDLIDAEFPHATAFIVFNRNRAKIEANIRKYFSEPHKTPVRIAFLDSMPQEFMKGIDYLIDSDAIMVINGRIIPINEDFDSFNEAFDWQATTELATIIRKLQLTSNLQGEKLDRLRHDIHTFWSMILLSFSSNGVRRRHFHPNTFDQDNPAVIIDGNPDSFFHIEAILDPFSKEFQKVSGLLSELAKLELADIAIRLNPPTTLSKLPSSFYRYVTKEAAVFTFLDPNVTYSVIPEPPETWLLEQTVADVDIDNILARELKEGTYRISLKLSHIITEGSAIDDTGKHCDGATLLLYNNLNNNNKNEEKCITDTIVMRNLGYWQLKTYPGLFKIKSTNFEMSRETEELAVASFTWNQHILKLHRPKGDQPVQKFDAKDDGKIHIFAVASGRLYERLARIMMLSAMKQTGPNVTCKFWLFQSFLSPHFRTTLDAMSRKYKMEYELVAYRWPHWLRRQTEKQRITWGNKILFLDVLFPLNLQRVIYVDSDQTIRTNMRELMTMDFQGAPYAFTPFCDSRTETEPYRFWKKGFWLDHLRGKPYHISALFAIDLNRFREMSAGDWLRYYYASLAADSNSLANLDQDLPNFAQDKIPIFSLSQDWLWCETWCSDDTMDSAKTIDLCNNPLTKRPKLEIAQTRIKEWPSLDDEQRLFEGEAKLVYDEEL</sequence>
<keyword evidence="10" id="KW-1185">Reference proteome</keyword>
<dbReference type="RefSeq" id="XP_068364130.1">
    <property type="nucleotide sequence ID" value="XM_068500813.1"/>
</dbReference>
<dbReference type="GeneID" id="94835517"/>
<dbReference type="SUPFAM" id="SSF53448">
    <property type="entry name" value="Nucleotide-diphospho-sugar transferases"/>
    <property type="match status" value="1"/>
</dbReference>
<feature type="domain" description="Glucosyltransferase 24 catalytic" evidence="8">
    <location>
        <begin position="976"/>
        <end position="1241"/>
    </location>
</feature>
<feature type="domain" description="UGGT thioredoxin-like" evidence="7">
    <location>
        <begin position="351"/>
        <end position="543"/>
    </location>
</feature>
<evidence type="ECO:0000256" key="5">
    <source>
        <dbReference type="ARBA" id="ARBA00023180"/>
    </source>
</evidence>
<gene>
    <name evidence="9" type="ORF">TRFO_19484</name>
</gene>
<keyword evidence="9" id="KW-0808">Transferase</keyword>
<dbReference type="Pfam" id="PF18402">
    <property type="entry name" value="Thioredoxin_14"/>
    <property type="match status" value="1"/>
</dbReference>
<keyword evidence="3" id="KW-0732">Signal</keyword>
<evidence type="ECO:0000256" key="2">
    <source>
        <dbReference type="ARBA" id="ARBA00004319"/>
    </source>
</evidence>
<dbReference type="InterPro" id="IPR029044">
    <property type="entry name" value="Nucleotide-diphossugar_trans"/>
</dbReference>
<dbReference type="InterPro" id="IPR040692">
    <property type="entry name" value="UGGT_TRXL_3"/>
</dbReference>
<evidence type="ECO:0000259" key="6">
    <source>
        <dbReference type="Pfam" id="PF18401"/>
    </source>
</evidence>
<dbReference type="PANTHER" id="PTHR11226:SF0">
    <property type="entry name" value="UDP-GLUCOSE:GLYCOPROTEIN GLUCOSYLTRANSFERASE"/>
    <property type="match status" value="1"/>
</dbReference>
<dbReference type="GO" id="GO:0018279">
    <property type="term" value="P:protein N-linked glycosylation via asparagine"/>
    <property type="evidence" value="ECO:0007669"/>
    <property type="project" value="TreeGrafter"/>
</dbReference>
<dbReference type="EMBL" id="MLAK01000596">
    <property type="protein sequence ID" value="OHT10994.1"/>
    <property type="molecule type" value="Genomic_DNA"/>
</dbReference>
<dbReference type="InterPro" id="IPR040694">
    <property type="entry name" value="UGGT_TRXL_2"/>
</dbReference>
<protein>
    <submittedName>
        <fullName evidence="9">Glycosyl transferase</fullName>
    </submittedName>
</protein>